<evidence type="ECO:0000256" key="3">
    <source>
        <dbReference type="ARBA" id="ARBA00022679"/>
    </source>
</evidence>
<dbReference type="PANTHER" id="PTHR12706:SF30">
    <property type="entry name" value="PROTEIN STRAWBERRY NOTCH-RELATED"/>
    <property type="match status" value="1"/>
</dbReference>
<dbReference type="Pfam" id="PF13871">
    <property type="entry name" value="Helicase_C_4"/>
    <property type="match status" value="1"/>
</dbReference>
<dbReference type="RefSeq" id="WP_184578911.1">
    <property type="nucleotide sequence ID" value="NZ_JACIIQ010000028.1"/>
</dbReference>
<dbReference type="PANTHER" id="PTHR12706">
    <property type="entry name" value="STRAWBERRY NOTCH-RELATED"/>
    <property type="match status" value="1"/>
</dbReference>
<gene>
    <name evidence="7" type="ORF">FHR65_004187</name>
</gene>
<feature type="region of interest" description="Disordered" evidence="4">
    <location>
        <begin position="509"/>
        <end position="541"/>
    </location>
</feature>
<name>A0AB73H3M0_9XANT</name>
<evidence type="ECO:0000256" key="4">
    <source>
        <dbReference type="SAM" id="MobiDB-lite"/>
    </source>
</evidence>
<reference evidence="7" key="1">
    <citation type="submission" date="2020-08" db="EMBL/GenBank/DDBJ databases">
        <title>Studying the diversity of plant-associated saprophytic bacteria and their role in host health and plant-pathogen interactions.</title>
        <authorList>
            <person name="Potnis N."/>
        </authorList>
    </citation>
    <scope>NUCLEOTIDE SEQUENCE</scope>
    <source>
        <strain evidence="7">F21</strain>
    </source>
</reference>
<dbReference type="GO" id="GO:0032259">
    <property type="term" value="P:methylation"/>
    <property type="evidence" value="ECO:0007669"/>
    <property type="project" value="UniProtKB-KW"/>
</dbReference>
<dbReference type="GO" id="GO:0042393">
    <property type="term" value="F:histone binding"/>
    <property type="evidence" value="ECO:0007669"/>
    <property type="project" value="TreeGrafter"/>
</dbReference>
<feature type="domain" description="Strawberry notch helicase C" evidence="5">
    <location>
        <begin position="1095"/>
        <end position="1228"/>
    </location>
</feature>
<feature type="domain" description="Strawberry notch AAA" evidence="6">
    <location>
        <begin position="604"/>
        <end position="863"/>
    </location>
</feature>
<evidence type="ECO:0008006" key="8">
    <source>
        <dbReference type="Google" id="ProtNLM"/>
    </source>
</evidence>
<evidence type="ECO:0000313" key="7">
    <source>
        <dbReference type="EMBL" id="MBB5672583.1"/>
    </source>
</evidence>
<keyword evidence="2" id="KW-0489">Methyltransferase</keyword>
<dbReference type="InterPro" id="IPR002052">
    <property type="entry name" value="DNA_methylase_N6_adenine_CS"/>
</dbReference>
<dbReference type="InterPro" id="IPR026937">
    <property type="entry name" value="SBNO_Helicase_C_dom"/>
</dbReference>
<accession>A0AB73H3M0</accession>
<comment type="similarity">
    <text evidence="1">Belongs to the SBNO family.</text>
</comment>
<dbReference type="GO" id="GO:0031490">
    <property type="term" value="F:chromatin DNA binding"/>
    <property type="evidence" value="ECO:0007669"/>
    <property type="project" value="TreeGrafter"/>
</dbReference>
<evidence type="ECO:0000259" key="5">
    <source>
        <dbReference type="Pfam" id="PF13871"/>
    </source>
</evidence>
<dbReference type="Pfam" id="PF13872">
    <property type="entry name" value="AAA_34"/>
    <property type="match status" value="1"/>
</dbReference>
<dbReference type="InterPro" id="IPR026741">
    <property type="entry name" value="SNO"/>
</dbReference>
<evidence type="ECO:0000256" key="1">
    <source>
        <dbReference type="ARBA" id="ARBA00006992"/>
    </source>
</evidence>
<dbReference type="InterPro" id="IPR029063">
    <property type="entry name" value="SAM-dependent_MTases_sf"/>
</dbReference>
<dbReference type="CDD" id="cd02440">
    <property type="entry name" value="AdoMet_MTases"/>
    <property type="match status" value="1"/>
</dbReference>
<dbReference type="InterPro" id="IPR039187">
    <property type="entry name" value="SNO_AAA"/>
</dbReference>
<dbReference type="GO" id="GO:0008168">
    <property type="term" value="F:methyltransferase activity"/>
    <property type="evidence" value="ECO:0007669"/>
    <property type="project" value="UniProtKB-KW"/>
</dbReference>
<evidence type="ECO:0000256" key="2">
    <source>
        <dbReference type="ARBA" id="ARBA00022603"/>
    </source>
</evidence>
<dbReference type="EMBL" id="JACIIQ010000028">
    <property type="protein sequence ID" value="MBB5672583.1"/>
    <property type="molecule type" value="Genomic_DNA"/>
</dbReference>
<dbReference type="SUPFAM" id="SSF53335">
    <property type="entry name" value="S-adenosyl-L-methionine-dependent methyltransferases"/>
    <property type="match status" value="1"/>
</dbReference>
<comment type="caution">
    <text evidence="7">The sequence shown here is derived from an EMBL/GenBank/DDBJ whole genome shotgun (WGS) entry which is preliminary data.</text>
</comment>
<dbReference type="GO" id="GO:0006355">
    <property type="term" value="P:regulation of DNA-templated transcription"/>
    <property type="evidence" value="ECO:0007669"/>
    <property type="project" value="InterPro"/>
</dbReference>
<protein>
    <recommendedName>
        <fullName evidence="8">Site-specific DNA-methyltransferase (adenine-specific)</fullName>
    </recommendedName>
</protein>
<dbReference type="Proteomes" id="UP000528595">
    <property type="component" value="Unassembled WGS sequence"/>
</dbReference>
<sequence length="1718" mass="188381">MADGNRSAPKLVNWVSLNAQNPGIRLIACKKAWGAVRLEIVGAQHLTVQQREGLLRLNFHKPKLGLANQLVRADLRISLHDLRRVFPNAAQVQMPQEDAAHAAPVRQGARADGDAALEERISELAVRVVGTNASGERVYEGDEGRFVVHGDGSADLEPSRPDATFLRAGDDVELAACADAFVAEIAAGRIMRRDDLRRFASSVTGVALEEIETSPRMREVQEAVEAALVRRVATFSLGSVHGHRDIYAFASKLLDGQPAMDARTSSSVMLQQYSSPLPMGVAAQMIVGDLAGRTVLEPTIGNGSLVSISQADRIVGVDIDPRRLENIRRGRGDVVAQLGDATTIDFTRFNDGNLFDAVICNPPFGKLESSLMHRGLKVNRIDHLVLLKSLESRKDDGLGVYIIAADSYVDSKAGRVSGGSRYLFNWLADHYQVDAIEIPGRVYAKQGATFPVRMVVVGRRGEGFDQIPDTLPVIEDPESLFNWSQKMGLKYQALMEAVDLSDRAPLQLEHSTASPGNDARADAASHVGEQASGQTAPNVADAEENSYQSPYIAMSKVGEATGMIPRNLQTATMQALQSVVDAHGDLDEFVADRLGWTVGDLGKYLSPEQVDSVALNIHSYERSDGRLGFLMGDQTGMGKGRHLAAMARYHNLQGRQVVFLTETPTLFTDFWRDLRGIGSADLFSPLIINAGVAIIDDVTGEKLVAPTPAPIVSRVVSGESIPDEYNLVLATYSQFNRDRNAATGAKAAWITRATDGTALLLDESHNAAGVSNTNTNITFAVDAANAVSYSSATSIKEPKNLSVYSRLFSSTVDIASLPETLQTGGEVLQEVLTGMLARDGVFVRREHDLSALTFKVVADNAERQDRNRHLSDHLAKILEAMNYLAGDINRMVNDYNSEVRKALEKMPASERDGNRMGATSINYFSRLFNIYRQFLLALQVDLAAERAVAALNNGQKPVIVLESTMEQLLRDVIAQHGQEDEAEDGDVLSAEEAAKLGGSGPIDLGEGLSFRMVLHRMLERLSFMQTTDRYGAREKQALTSDESREAIGRIRELIDEMPELPVSPIDSVREAIRAAGFVCSELSGRKLSIELQGSSWVADVRAEQAKAEIVRGFNVGRDDAVILSRAGSTGVSLHASSQFPDQRQRVMIELQLPLDIVKRMQFFGRVNRRGQVVPPIIETLSTGLVGQARPIAMANAKLRKLSANTTANQDNASLDANVPDFLNVVGDQVASRYLESNPDVARRLDIDMERDEDREASYYINKLTSRLVMLSVDEQENIYSALSSEYLRLIAEMDEKGINPLKSREMDFKAIAVSREVYESGDERSESAFEQPVYLKTITHEVQRDPLRSDTVRAMAAAASKVQLAGDLHNDSQIVPLTQVLKRISDRLDDEIPSALRRALPDKFKDVESALADKETNAVKKTQQRYDFIMKALGELDAGSVVRFTNNDGEAVRGIVCGLRLPQKSTQASQLSAYALRIAVPGEDRTIERSLFGLREDPEYRVMPPAMSSKHLMEHFDTAPAGIETIERHVLDGNLFKAAQLAAQHKLGSTVVYTDADGMRHRGVLLSRSVDLRDLHTLPIRLETPQMVKAILEREPELRLTNSSGEDAKSEYDTMIYRSGGEMVIQCPGVRSRGGSVFANQAVIDLVGEFSGSRSLMVARFSPSKLEDLVGVLYRGGMSFYAPSRLREVANDLRSALAYNNQSNVRKYNESETTALRA</sequence>
<keyword evidence="3" id="KW-0808">Transferase</keyword>
<organism evidence="7">
    <name type="scientific">Xanthomonas arboricola</name>
    <dbReference type="NCBI Taxonomy" id="56448"/>
    <lineage>
        <taxon>Bacteria</taxon>
        <taxon>Pseudomonadati</taxon>
        <taxon>Pseudomonadota</taxon>
        <taxon>Gammaproteobacteria</taxon>
        <taxon>Lysobacterales</taxon>
        <taxon>Lysobacteraceae</taxon>
        <taxon>Xanthomonas</taxon>
    </lineage>
</organism>
<dbReference type="InterPro" id="IPR027417">
    <property type="entry name" value="P-loop_NTPase"/>
</dbReference>
<evidence type="ECO:0000259" key="6">
    <source>
        <dbReference type="Pfam" id="PF13872"/>
    </source>
</evidence>
<proteinExistence type="inferred from homology"/>
<dbReference type="Gene3D" id="3.40.50.150">
    <property type="entry name" value="Vaccinia Virus protein VP39"/>
    <property type="match status" value="1"/>
</dbReference>
<dbReference type="SUPFAM" id="SSF52540">
    <property type="entry name" value="P-loop containing nucleoside triphosphate hydrolases"/>
    <property type="match status" value="1"/>
</dbReference>
<dbReference type="PROSITE" id="PS00092">
    <property type="entry name" value="N6_MTASE"/>
    <property type="match status" value="1"/>
</dbReference>